<dbReference type="InterPro" id="IPR050482">
    <property type="entry name" value="Sensor_HK_TwoCompSys"/>
</dbReference>
<evidence type="ECO:0000256" key="3">
    <source>
        <dbReference type="ARBA" id="ARBA00022679"/>
    </source>
</evidence>
<dbReference type="InterPro" id="IPR011622">
    <property type="entry name" value="7TMR_DISM_rcpt_extracell_dom2"/>
</dbReference>
<dbReference type="GO" id="GO:0004673">
    <property type="term" value="F:protein histidine kinase activity"/>
    <property type="evidence" value="ECO:0007669"/>
    <property type="project" value="UniProtKB-EC"/>
</dbReference>
<dbReference type="SUPFAM" id="SSF55874">
    <property type="entry name" value="ATPase domain of HSP90 chaperone/DNA topoisomerase II/histidine kinase"/>
    <property type="match status" value="1"/>
</dbReference>
<feature type="domain" description="7TM-DISM receptor extracellular" evidence="8">
    <location>
        <begin position="138"/>
        <end position="350"/>
    </location>
</feature>
<feature type="transmembrane region" description="Helical" evidence="6">
    <location>
        <begin position="235"/>
        <end position="252"/>
    </location>
</feature>
<keyword evidence="6" id="KW-0812">Transmembrane</keyword>
<evidence type="ECO:0000259" key="9">
    <source>
        <dbReference type="Pfam" id="PF07696"/>
    </source>
</evidence>
<evidence type="ECO:0000259" key="7">
    <source>
        <dbReference type="Pfam" id="PF02518"/>
    </source>
</evidence>
<feature type="domain" description="Histidine kinase/HSP90-like ATPase" evidence="7">
    <location>
        <begin position="484"/>
        <end position="570"/>
    </location>
</feature>
<reference evidence="10 11" key="1">
    <citation type="submission" date="2019-07" db="EMBL/GenBank/DDBJ databases">
        <title>Whole genome shotgun sequence of Chitinophaga cymbidii NBRC 109752.</title>
        <authorList>
            <person name="Hosoyama A."/>
            <person name="Uohara A."/>
            <person name="Ohji S."/>
            <person name="Ichikawa N."/>
        </authorList>
    </citation>
    <scope>NUCLEOTIDE SEQUENCE [LARGE SCALE GENOMIC DNA]</scope>
    <source>
        <strain evidence="10 11">NBRC 109752</strain>
    </source>
</reference>
<keyword evidence="3" id="KW-0808">Transferase</keyword>
<sequence length="579" mass="65122">MWEDHTRNATATQALEAYRQGKFRPLAPSYLNPGFTESVYWVALGAIPQPKELILVADNAHVNHLEWYAVKDSAAALLAVTGDFHPFYQRPLIHNTFAFPLEPRAPLYLLKVDKAFESLQAPLKLVTMQELQDIRTGEALMNGILTGTILLIILFGIFLFATTREMVYGWYALYVFCMLGWIWANRGLGFHYLWPDSVYFASRSRLTFATASLIVSVQFLSAFIGLDPKGRNRKILWGFQFIWAVTLALILWPMDYTVFERYSMLLQSTIPVFTLIGVFFIIGALIQKIRKGNMPALLYLAGTTVLLAFVAAESLYHLGKVKLPEFFSHFGVFTGVVLEMIIITFGLAARFNTYRKEKEAVLLQMNEQQKALTDTIITVEAAQRKQLADTLHDEIGSMLSLASLNLGAAKNEPAIEQTRGLLMTVSHTIRNISHQLTPVAIEKYGLLHAISDMVQIANASGKMKIELILVGFKNELSYPSNYQHTIYRIIQELLQNIIKHAGASNVLIQLVELEDSCTIITEDNGRGIDLAAMGPDFLRSVRSKVEYLQGRMNIDSQLQQGTMTNIEIPLPGKTLTELY</sequence>
<evidence type="ECO:0000259" key="8">
    <source>
        <dbReference type="Pfam" id="PF07695"/>
    </source>
</evidence>
<evidence type="ECO:0000256" key="2">
    <source>
        <dbReference type="ARBA" id="ARBA00012438"/>
    </source>
</evidence>
<feature type="domain" description="7TM-DISM receptor extracellular" evidence="9">
    <location>
        <begin position="1"/>
        <end position="126"/>
    </location>
</feature>
<evidence type="ECO:0000256" key="5">
    <source>
        <dbReference type="ARBA" id="ARBA00023012"/>
    </source>
</evidence>
<evidence type="ECO:0000256" key="4">
    <source>
        <dbReference type="ARBA" id="ARBA00022777"/>
    </source>
</evidence>
<dbReference type="InterPro" id="IPR011623">
    <property type="entry name" value="7TMR_DISM_rcpt_extracell_dom1"/>
</dbReference>
<proteinExistence type="predicted"/>
<dbReference type="PANTHER" id="PTHR24421:SF10">
    <property type="entry name" value="NITRATE_NITRITE SENSOR PROTEIN NARQ"/>
    <property type="match status" value="1"/>
</dbReference>
<dbReference type="Gene3D" id="2.60.40.2380">
    <property type="match status" value="1"/>
</dbReference>
<dbReference type="Gene3D" id="1.20.5.1930">
    <property type="match status" value="1"/>
</dbReference>
<protein>
    <recommendedName>
        <fullName evidence="2">histidine kinase</fullName>
        <ecNumber evidence="2">2.7.13.3</ecNumber>
    </recommendedName>
</protein>
<dbReference type="Proteomes" id="UP000321436">
    <property type="component" value="Unassembled WGS sequence"/>
</dbReference>
<dbReference type="InterPro" id="IPR036890">
    <property type="entry name" value="HATPase_C_sf"/>
</dbReference>
<feature type="transmembrane region" description="Helical" evidence="6">
    <location>
        <begin position="204"/>
        <end position="223"/>
    </location>
</feature>
<dbReference type="GO" id="GO:0000160">
    <property type="term" value="P:phosphorelay signal transduction system"/>
    <property type="evidence" value="ECO:0007669"/>
    <property type="project" value="UniProtKB-KW"/>
</dbReference>
<feature type="transmembrane region" description="Helical" evidence="6">
    <location>
        <begin position="264"/>
        <end position="285"/>
    </location>
</feature>
<feature type="transmembrane region" description="Helical" evidence="6">
    <location>
        <begin position="167"/>
        <end position="184"/>
    </location>
</feature>
<dbReference type="Pfam" id="PF07696">
    <property type="entry name" value="7TMR-DISMED2"/>
    <property type="match status" value="1"/>
</dbReference>
<evidence type="ECO:0000313" key="10">
    <source>
        <dbReference type="EMBL" id="GEP97996.1"/>
    </source>
</evidence>
<dbReference type="InterPro" id="IPR003594">
    <property type="entry name" value="HATPase_dom"/>
</dbReference>
<dbReference type="CDD" id="cd16917">
    <property type="entry name" value="HATPase_UhpB-NarQ-NarX-like"/>
    <property type="match status" value="1"/>
</dbReference>
<keyword evidence="5" id="KW-0902">Two-component regulatory system</keyword>
<keyword evidence="11" id="KW-1185">Reference proteome</keyword>
<dbReference type="EC" id="2.7.13.3" evidence="2"/>
<feature type="transmembrane region" description="Helical" evidence="6">
    <location>
        <begin position="297"/>
        <end position="318"/>
    </location>
</feature>
<organism evidence="10 11">
    <name type="scientific">Chitinophaga cymbidii</name>
    <dbReference type="NCBI Taxonomy" id="1096750"/>
    <lineage>
        <taxon>Bacteria</taxon>
        <taxon>Pseudomonadati</taxon>
        <taxon>Bacteroidota</taxon>
        <taxon>Chitinophagia</taxon>
        <taxon>Chitinophagales</taxon>
        <taxon>Chitinophagaceae</taxon>
        <taxon>Chitinophaga</taxon>
    </lineage>
</organism>
<comment type="catalytic activity">
    <reaction evidence="1">
        <text>ATP + protein L-histidine = ADP + protein N-phospho-L-histidine.</text>
        <dbReference type="EC" id="2.7.13.3"/>
    </reaction>
</comment>
<feature type="transmembrane region" description="Helical" evidence="6">
    <location>
        <begin position="139"/>
        <end position="160"/>
    </location>
</feature>
<evidence type="ECO:0000256" key="6">
    <source>
        <dbReference type="SAM" id="Phobius"/>
    </source>
</evidence>
<keyword evidence="6" id="KW-1133">Transmembrane helix</keyword>
<dbReference type="EMBL" id="BKAU01000005">
    <property type="protein sequence ID" value="GEP97996.1"/>
    <property type="molecule type" value="Genomic_DNA"/>
</dbReference>
<dbReference type="PANTHER" id="PTHR24421">
    <property type="entry name" value="NITRATE/NITRITE SENSOR PROTEIN NARX-RELATED"/>
    <property type="match status" value="1"/>
</dbReference>
<dbReference type="Pfam" id="PF07695">
    <property type="entry name" value="7TMR-DISM_7TM"/>
    <property type="match status" value="1"/>
</dbReference>
<dbReference type="Pfam" id="PF02518">
    <property type="entry name" value="HATPase_c"/>
    <property type="match status" value="1"/>
</dbReference>
<dbReference type="AlphaFoldDB" id="A0A512RQM9"/>
<keyword evidence="4" id="KW-0418">Kinase</keyword>
<evidence type="ECO:0000256" key="1">
    <source>
        <dbReference type="ARBA" id="ARBA00000085"/>
    </source>
</evidence>
<comment type="caution">
    <text evidence="10">The sequence shown here is derived from an EMBL/GenBank/DDBJ whole genome shotgun (WGS) entry which is preliminary data.</text>
</comment>
<evidence type="ECO:0000313" key="11">
    <source>
        <dbReference type="Proteomes" id="UP000321436"/>
    </source>
</evidence>
<feature type="transmembrane region" description="Helical" evidence="6">
    <location>
        <begin position="330"/>
        <end position="349"/>
    </location>
</feature>
<keyword evidence="6" id="KW-0472">Membrane</keyword>
<gene>
    <name evidence="10" type="ORF">CCY01nite_42560</name>
</gene>
<dbReference type="Gene3D" id="3.30.565.10">
    <property type="entry name" value="Histidine kinase-like ATPase, C-terminal domain"/>
    <property type="match status" value="1"/>
</dbReference>
<name>A0A512RQM9_9BACT</name>
<accession>A0A512RQM9</accession>